<dbReference type="Gene3D" id="3.40.50.300">
    <property type="entry name" value="P-loop containing nucleotide triphosphate hydrolases"/>
    <property type="match status" value="1"/>
</dbReference>
<dbReference type="SUPFAM" id="SSF52540">
    <property type="entry name" value="P-loop containing nucleoside triphosphate hydrolases"/>
    <property type="match status" value="1"/>
</dbReference>
<evidence type="ECO:0000259" key="8">
    <source>
        <dbReference type="PROSITE" id="PS50893"/>
    </source>
</evidence>
<dbReference type="InterPro" id="IPR005895">
    <property type="entry name" value="ABC_transptr_haem_export_CcmA"/>
</dbReference>
<keyword evidence="3" id="KW-0547">Nucleotide-binding</keyword>
<organism evidence="9 10">
    <name type="scientific">Hoeflea halophila</name>
    <dbReference type="NCBI Taxonomy" id="714899"/>
    <lineage>
        <taxon>Bacteria</taxon>
        <taxon>Pseudomonadati</taxon>
        <taxon>Pseudomonadota</taxon>
        <taxon>Alphaproteobacteria</taxon>
        <taxon>Hyphomicrobiales</taxon>
        <taxon>Rhizobiaceae</taxon>
        <taxon>Hoeflea</taxon>
    </lineage>
</organism>
<evidence type="ECO:0000256" key="4">
    <source>
        <dbReference type="ARBA" id="ARBA00022748"/>
    </source>
</evidence>
<dbReference type="PANTHER" id="PTHR43499:SF1">
    <property type="entry name" value="ABC TRANSPORTER I FAMILY MEMBER 1"/>
    <property type="match status" value="1"/>
</dbReference>
<dbReference type="SMART" id="SM00382">
    <property type="entry name" value="AAA"/>
    <property type="match status" value="1"/>
</dbReference>
<evidence type="ECO:0000256" key="1">
    <source>
        <dbReference type="ARBA" id="ARBA00005417"/>
    </source>
</evidence>
<sequence>MFFWVFGFLRMGAPDVLWRPGMRGPMQAVATELKGRRGDNVLFADISFSLGHGEALVITGPNGSGKSTLLRILAGLLSPDSGAFALIGEGGEPVPVSDHCHYLGHRNAMKRELKVSENLAFWQSFQRSDSGEGLPVEEAIDRVGLTGVGHLPFGYLSAGQQRRIALARLLVSHRPLWLLDEPTAALDARSDRLFAELVRTHLASGGLAIAATHQPLGLDGVRTLELPGIHATVAGGAWA</sequence>
<dbReference type="Pfam" id="PF00005">
    <property type="entry name" value="ABC_tran"/>
    <property type="match status" value="1"/>
</dbReference>
<dbReference type="InterPro" id="IPR003593">
    <property type="entry name" value="AAA+_ATPase"/>
</dbReference>
<dbReference type="PANTHER" id="PTHR43499">
    <property type="entry name" value="ABC TRANSPORTER I FAMILY MEMBER 1"/>
    <property type="match status" value="1"/>
</dbReference>
<dbReference type="GO" id="GO:0017004">
    <property type="term" value="P:cytochrome complex assembly"/>
    <property type="evidence" value="ECO:0007669"/>
    <property type="project" value="UniProtKB-KW"/>
</dbReference>
<evidence type="ECO:0000256" key="2">
    <source>
        <dbReference type="ARBA" id="ARBA00022448"/>
    </source>
</evidence>
<dbReference type="GO" id="GO:0016887">
    <property type="term" value="F:ATP hydrolysis activity"/>
    <property type="evidence" value="ECO:0007669"/>
    <property type="project" value="InterPro"/>
</dbReference>
<comment type="similarity">
    <text evidence="1">Belongs to the ABC transporter superfamily.</text>
</comment>
<dbReference type="InterPro" id="IPR003439">
    <property type="entry name" value="ABC_transporter-like_ATP-bd"/>
</dbReference>
<gene>
    <name evidence="9" type="ORF">SAMN05877838_1739</name>
</gene>
<evidence type="ECO:0000256" key="7">
    <source>
        <dbReference type="ARBA" id="ARBA00023136"/>
    </source>
</evidence>
<keyword evidence="10" id="KW-1185">Reference proteome</keyword>
<evidence type="ECO:0000256" key="6">
    <source>
        <dbReference type="ARBA" id="ARBA00022967"/>
    </source>
</evidence>
<dbReference type="InterPro" id="IPR017871">
    <property type="entry name" value="ABC_transporter-like_CS"/>
</dbReference>
<reference evidence="10" key="1">
    <citation type="submission" date="2017-08" db="EMBL/GenBank/DDBJ databases">
        <authorList>
            <person name="Varghese N."/>
            <person name="Submissions S."/>
        </authorList>
    </citation>
    <scope>NUCLEOTIDE SEQUENCE [LARGE SCALE GENOMIC DNA]</scope>
    <source>
        <strain evidence="10">KCTC 23107</strain>
    </source>
</reference>
<dbReference type="GO" id="GO:0005524">
    <property type="term" value="F:ATP binding"/>
    <property type="evidence" value="ECO:0007669"/>
    <property type="project" value="UniProtKB-KW"/>
</dbReference>
<name>A0A286I9R2_9HYPH</name>
<proteinExistence type="inferred from homology"/>
<protein>
    <submittedName>
        <fullName evidence="9">Heme exporter protein A</fullName>
    </submittedName>
</protein>
<keyword evidence="4" id="KW-0201">Cytochrome c-type biogenesis</keyword>
<evidence type="ECO:0000313" key="10">
    <source>
        <dbReference type="Proteomes" id="UP000219465"/>
    </source>
</evidence>
<dbReference type="RefSeq" id="WP_425479250.1">
    <property type="nucleotide sequence ID" value="NZ_OCPC01000002.1"/>
</dbReference>
<dbReference type="PROSITE" id="PS00211">
    <property type="entry name" value="ABC_TRANSPORTER_1"/>
    <property type="match status" value="1"/>
</dbReference>
<keyword evidence="2" id="KW-0813">Transport</keyword>
<keyword evidence="5" id="KW-0067">ATP-binding</keyword>
<keyword evidence="6" id="KW-1278">Translocase</keyword>
<evidence type="ECO:0000256" key="3">
    <source>
        <dbReference type="ARBA" id="ARBA00022741"/>
    </source>
</evidence>
<feature type="domain" description="ABC transporter" evidence="8">
    <location>
        <begin position="26"/>
        <end position="238"/>
    </location>
</feature>
<dbReference type="EMBL" id="OCPC01000002">
    <property type="protein sequence ID" value="SOE16855.1"/>
    <property type="molecule type" value="Genomic_DNA"/>
</dbReference>
<dbReference type="AlphaFoldDB" id="A0A286I9R2"/>
<dbReference type="Proteomes" id="UP000219465">
    <property type="component" value="Unassembled WGS sequence"/>
</dbReference>
<dbReference type="NCBIfam" id="TIGR01189">
    <property type="entry name" value="ccmA"/>
    <property type="match status" value="1"/>
</dbReference>
<evidence type="ECO:0000313" key="9">
    <source>
        <dbReference type="EMBL" id="SOE16855.1"/>
    </source>
</evidence>
<accession>A0A286I9R2</accession>
<evidence type="ECO:0000256" key="5">
    <source>
        <dbReference type="ARBA" id="ARBA00022840"/>
    </source>
</evidence>
<dbReference type="GO" id="GO:0022857">
    <property type="term" value="F:transmembrane transporter activity"/>
    <property type="evidence" value="ECO:0007669"/>
    <property type="project" value="InterPro"/>
</dbReference>
<dbReference type="PROSITE" id="PS50893">
    <property type="entry name" value="ABC_TRANSPORTER_2"/>
    <property type="match status" value="1"/>
</dbReference>
<keyword evidence="7" id="KW-0472">Membrane</keyword>
<dbReference type="InterPro" id="IPR027417">
    <property type="entry name" value="P-loop_NTPase"/>
</dbReference>